<organism evidence="7 8">
    <name type="scientific">Scleromatobacter humisilvae</name>
    <dbReference type="NCBI Taxonomy" id="2897159"/>
    <lineage>
        <taxon>Bacteria</taxon>
        <taxon>Pseudomonadati</taxon>
        <taxon>Pseudomonadota</taxon>
        <taxon>Betaproteobacteria</taxon>
        <taxon>Burkholderiales</taxon>
        <taxon>Sphaerotilaceae</taxon>
        <taxon>Scleromatobacter</taxon>
    </lineage>
</organism>
<evidence type="ECO:0000313" key="7">
    <source>
        <dbReference type="EMBL" id="MCK9689467.1"/>
    </source>
</evidence>
<comment type="caution">
    <text evidence="5">Lacks conserved residue(s) required for the propagation of feature annotation.</text>
</comment>
<protein>
    <recommendedName>
        <fullName evidence="5">NAD(P)H dehydrogenase (quinone)</fullName>
        <ecNumber evidence="5">1.6.5.2</ecNumber>
    </recommendedName>
    <alternativeName>
        <fullName evidence="5">NAD(P)H:quinone oxidoreductase</fullName>
        <shortName evidence="5">NQO</shortName>
    </alternativeName>
</protein>
<dbReference type="HAMAP" id="MF_01017">
    <property type="entry name" value="NQOR"/>
    <property type="match status" value="1"/>
</dbReference>
<comment type="catalytic activity">
    <reaction evidence="5">
        <text>a quinone + NADPH + H(+) = a quinol + NADP(+)</text>
        <dbReference type="Rhea" id="RHEA:46164"/>
        <dbReference type="ChEBI" id="CHEBI:15378"/>
        <dbReference type="ChEBI" id="CHEBI:24646"/>
        <dbReference type="ChEBI" id="CHEBI:57783"/>
        <dbReference type="ChEBI" id="CHEBI:58349"/>
        <dbReference type="ChEBI" id="CHEBI:132124"/>
        <dbReference type="EC" id="1.6.5.2"/>
    </reaction>
</comment>
<dbReference type="GO" id="GO:0009055">
    <property type="term" value="F:electron transfer activity"/>
    <property type="evidence" value="ECO:0007669"/>
    <property type="project" value="InterPro"/>
</dbReference>
<dbReference type="EC" id="1.6.5.2" evidence="5"/>
<evidence type="ECO:0000313" key="8">
    <source>
        <dbReference type="Proteomes" id="UP001139353"/>
    </source>
</evidence>
<keyword evidence="5" id="KW-0547">Nucleotide-binding</keyword>
<dbReference type="RefSeq" id="WP_275685513.1">
    <property type="nucleotide sequence ID" value="NZ_JAJLJH010000014.1"/>
</dbReference>
<dbReference type="GO" id="GO:0010181">
    <property type="term" value="F:FMN binding"/>
    <property type="evidence" value="ECO:0007669"/>
    <property type="project" value="InterPro"/>
</dbReference>
<dbReference type="GO" id="GO:0050660">
    <property type="term" value="F:flavin adenine dinucleotide binding"/>
    <property type="evidence" value="ECO:0007669"/>
    <property type="project" value="UniProtKB-UniRule"/>
</dbReference>
<sequence>MAKVLVLYYSTYGHTERLAQAVAEGARSAGAEVALKRVPELMPPEVARSAGAKLDQAADVATPGELAQYDAIIIGTPTRFGRVSSQMANFLDQTGDLWGKGALVGKVGGAFVSTASQHGGMETTLFSVLTSLMHHGMITVGLPYAYAGLTKMDEVTGGTPYGASTIASVDGSRQPSENELAGGRFQGRHIAEIATALARGKS</sequence>
<keyword evidence="5" id="KW-0521">NADP</keyword>
<dbReference type="InterPro" id="IPR010089">
    <property type="entry name" value="Flavoprotein_WrbA-like"/>
</dbReference>
<comment type="caution">
    <text evidence="7">The sequence shown here is derived from an EMBL/GenBank/DDBJ whole genome shotgun (WGS) entry which is preliminary data.</text>
</comment>
<gene>
    <name evidence="7" type="primary">wrbA</name>
    <name evidence="7" type="ORF">LPC04_27425</name>
</gene>
<comment type="similarity">
    <text evidence="1 5">Belongs to the WrbA family.</text>
</comment>
<dbReference type="Pfam" id="PF03358">
    <property type="entry name" value="FMN_red"/>
    <property type="match status" value="1"/>
</dbReference>
<dbReference type="PANTHER" id="PTHR30546">
    <property type="entry name" value="FLAVODOXIN-RELATED PROTEIN WRBA-RELATED"/>
    <property type="match status" value="1"/>
</dbReference>
<dbReference type="InterPro" id="IPR005025">
    <property type="entry name" value="FMN_Rdtase-like_dom"/>
</dbReference>
<feature type="binding site" evidence="5">
    <location>
        <begin position="10"/>
        <end position="15"/>
    </location>
    <ligand>
        <name>FMN</name>
        <dbReference type="ChEBI" id="CHEBI:58210"/>
    </ligand>
</feature>
<dbReference type="GO" id="GO:0003955">
    <property type="term" value="F:NAD(P)H dehydrogenase (quinone) activity"/>
    <property type="evidence" value="ECO:0007669"/>
    <property type="project" value="UniProtKB-UniRule"/>
</dbReference>
<dbReference type="GO" id="GO:0050661">
    <property type="term" value="F:NADP binding"/>
    <property type="evidence" value="ECO:0007669"/>
    <property type="project" value="UniProtKB-UniRule"/>
</dbReference>
<dbReference type="PANTHER" id="PTHR30546:SF23">
    <property type="entry name" value="FLAVOPROTEIN-LIKE PROTEIN YCP4-RELATED"/>
    <property type="match status" value="1"/>
</dbReference>
<evidence type="ECO:0000256" key="2">
    <source>
        <dbReference type="ARBA" id="ARBA00022630"/>
    </source>
</evidence>
<dbReference type="GO" id="GO:0051287">
    <property type="term" value="F:NAD binding"/>
    <property type="evidence" value="ECO:0007669"/>
    <property type="project" value="UniProtKB-UniRule"/>
</dbReference>
<keyword evidence="3 5" id="KW-0288">FMN</keyword>
<evidence type="ECO:0000259" key="6">
    <source>
        <dbReference type="PROSITE" id="PS50902"/>
    </source>
</evidence>
<comment type="catalytic activity">
    <reaction evidence="5">
        <text>a quinone + NADH + H(+) = a quinol + NAD(+)</text>
        <dbReference type="Rhea" id="RHEA:46160"/>
        <dbReference type="ChEBI" id="CHEBI:15378"/>
        <dbReference type="ChEBI" id="CHEBI:24646"/>
        <dbReference type="ChEBI" id="CHEBI:57540"/>
        <dbReference type="ChEBI" id="CHEBI:57945"/>
        <dbReference type="ChEBI" id="CHEBI:132124"/>
        <dbReference type="EC" id="1.6.5.2"/>
    </reaction>
</comment>
<dbReference type="InterPro" id="IPR001226">
    <property type="entry name" value="Flavodoxin_CS"/>
</dbReference>
<dbReference type="Proteomes" id="UP001139353">
    <property type="component" value="Unassembled WGS sequence"/>
</dbReference>
<dbReference type="PROSITE" id="PS00201">
    <property type="entry name" value="FLAVODOXIN"/>
    <property type="match status" value="1"/>
</dbReference>
<keyword evidence="4 5" id="KW-0560">Oxidoreductase</keyword>
<dbReference type="NCBIfam" id="NF002999">
    <property type="entry name" value="PRK03767.1"/>
    <property type="match status" value="1"/>
</dbReference>
<keyword evidence="2 5" id="KW-0285">Flavoprotein</keyword>
<dbReference type="PROSITE" id="PS50902">
    <property type="entry name" value="FLAVODOXIN_LIKE"/>
    <property type="match status" value="1"/>
</dbReference>
<dbReference type="EMBL" id="JAJLJH010000014">
    <property type="protein sequence ID" value="MCK9689467.1"/>
    <property type="molecule type" value="Genomic_DNA"/>
</dbReference>
<evidence type="ECO:0000256" key="4">
    <source>
        <dbReference type="ARBA" id="ARBA00023002"/>
    </source>
</evidence>
<feature type="domain" description="Flavodoxin-like" evidence="6">
    <location>
        <begin position="4"/>
        <end position="190"/>
    </location>
</feature>
<name>A0A9X1YQT1_9BURK</name>
<feature type="binding site" evidence="5">
    <location>
        <position position="98"/>
    </location>
    <ligand>
        <name>substrate</name>
    </ligand>
</feature>
<accession>A0A9X1YQT1</accession>
<dbReference type="InterPro" id="IPR029039">
    <property type="entry name" value="Flavoprotein-like_sf"/>
</dbReference>
<dbReference type="Gene3D" id="3.40.50.360">
    <property type="match status" value="1"/>
</dbReference>
<dbReference type="InterPro" id="IPR037513">
    <property type="entry name" value="NQO"/>
</dbReference>
<dbReference type="AlphaFoldDB" id="A0A9X1YQT1"/>
<dbReference type="NCBIfam" id="TIGR01755">
    <property type="entry name" value="flav_wrbA"/>
    <property type="match status" value="1"/>
</dbReference>
<dbReference type="FunFam" id="3.40.50.360:FF:000001">
    <property type="entry name" value="NAD(P)H dehydrogenase (Quinone) FQR1-like"/>
    <property type="match status" value="1"/>
</dbReference>
<evidence type="ECO:0000256" key="3">
    <source>
        <dbReference type="ARBA" id="ARBA00022643"/>
    </source>
</evidence>
<dbReference type="SUPFAM" id="SSF52218">
    <property type="entry name" value="Flavoproteins"/>
    <property type="match status" value="1"/>
</dbReference>
<dbReference type="GO" id="GO:0016020">
    <property type="term" value="C:membrane"/>
    <property type="evidence" value="ECO:0007669"/>
    <property type="project" value="TreeGrafter"/>
</dbReference>
<keyword evidence="5" id="KW-0520">NAD</keyword>
<reference evidence="7" key="1">
    <citation type="submission" date="2021-11" db="EMBL/GenBank/DDBJ databases">
        <title>BS-T2-15 a new species belonging to the Comamonadaceae family isolated from the soil of a French oak forest.</title>
        <authorList>
            <person name="Mieszkin S."/>
            <person name="Alain K."/>
        </authorList>
    </citation>
    <scope>NUCLEOTIDE SEQUENCE</scope>
    <source>
        <strain evidence="7">BS-T2-15</strain>
    </source>
</reference>
<keyword evidence="8" id="KW-1185">Reference proteome</keyword>
<evidence type="ECO:0000256" key="1">
    <source>
        <dbReference type="ARBA" id="ARBA00006961"/>
    </source>
</evidence>
<comment type="cofactor">
    <cofactor evidence="5">
        <name>FMN</name>
        <dbReference type="ChEBI" id="CHEBI:58210"/>
    </cofactor>
    <text evidence="5">Binds 1 FMN per monomer.</text>
</comment>
<dbReference type="InterPro" id="IPR008254">
    <property type="entry name" value="Flavodoxin/NO_synth"/>
</dbReference>
<feature type="binding site" evidence="5">
    <location>
        <begin position="78"/>
        <end position="80"/>
    </location>
    <ligand>
        <name>FMN</name>
        <dbReference type="ChEBI" id="CHEBI:58210"/>
    </ligand>
</feature>
<feature type="binding site" evidence="5">
    <location>
        <position position="134"/>
    </location>
    <ligand>
        <name>FMN</name>
        <dbReference type="ChEBI" id="CHEBI:58210"/>
    </ligand>
</feature>
<evidence type="ECO:0000256" key="5">
    <source>
        <dbReference type="HAMAP-Rule" id="MF_01017"/>
    </source>
</evidence>
<feature type="binding site" evidence="5">
    <location>
        <position position="12"/>
    </location>
    <ligand>
        <name>NAD(+)</name>
        <dbReference type="ChEBI" id="CHEBI:57540"/>
    </ligand>
</feature>
<proteinExistence type="inferred from homology"/>